<organism evidence="2">
    <name type="scientific">Mustela putorius furo</name>
    <name type="common">European domestic ferret</name>
    <name type="synonym">Mustela furo</name>
    <dbReference type="NCBI Taxonomy" id="9669"/>
    <lineage>
        <taxon>Eukaryota</taxon>
        <taxon>Metazoa</taxon>
        <taxon>Chordata</taxon>
        <taxon>Craniata</taxon>
        <taxon>Vertebrata</taxon>
        <taxon>Euteleostomi</taxon>
        <taxon>Mammalia</taxon>
        <taxon>Eutheria</taxon>
        <taxon>Laurasiatheria</taxon>
        <taxon>Carnivora</taxon>
        <taxon>Caniformia</taxon>
        <taxon>Musteloidea</taxon>
        <taxon>Mustelidae</taxon>
        <taxon>Mustelinae</taxon>
        <taxon>Mustela</taxon>
    </lineage>
</organism>
<sequence length="187" mass="19897">MTFKKQIVSLAHRLWEGSGGGGGEMRKRGRLSSAAAASARRTPAPPAARTAAPPPPRPPPCAASCTRRRAGWLSCGTPAAGRAPCCDLRPLQGQRRRITPSHGHATLAPERNGNSRDRNAGGRRVLQDVRAGRRGPTPAGRKRPSPGGAGTSEDSRCHRPSGGRTALTLRLPRADVLRFPAQQRSFR</sequence>
<name>M3XV50_MUSPF</name>
<dbReference type="InParanoid" id="M3XV50"/>
<dbReference type="EMBL" id="AEYP01029922">
    <property type="status" value="NOT_ANNOTATED_CDS"/>
    <property type="molecule type" value="Genomic_DNA"/>
</dbReference>
<dbReference type="EMBL" id="AEYP01029920">
    <property type="status" value="NOT_ANNOTATED_CDS"/>
    <property type="molecule type" value="Genomic_DNA"/>
</dbReference>
<evidence type="ECO:0000256" key="1">
    <source>
        <dbReference type="SAM" id="MobiDB-lite"/>
    </source>
</evidence>
<protein>
    <submittedName>
        <fullName evidence="2">Uncharacterized protein</fullName>
    </submittedName>
</protein>
<dbReference type="EMBL" id="AEYP01029923">
    <property type="status" value="NOT_ANNOTATED_CDS"/>
    <property type="molecule type" value="Genomic_DNA"/>
</dbReference>
<dbReference type="EMBL" id="AEYP01029921">
    <property type="status" value="NOT_ANNOTATED_CDS"/>
    <property type="molecule type" value="Genomic_DNA"/>
</dbReference>
<feature type="compositionally biased region" description="Low complexity" evidence="1">
    <location>
        <begin position="32"/>
        <end position="51"/>
    </location>
</feature>
<dbReference type="AlphaFoldDB" id="M3XV50"/>
<dbReference type="Ensembl" id="ENSMPUT00000003010.1">
    <property type="protein sequence ID" value="ENSMPUP00000002950.1"/>
    <property type="gene ID" value="ENSMPUG00000002979.1"/>
</dbReference>
<reference evidence="2" key="1">
    <citation type="submission" date="2024-06" db="UniProtKB">
        <authorList>
            <consortium name="Ensembl"/>
        </authorList>
    </citation>
    <scope>IDENTIFICATION</scope>
</reference>
<feature type="region of interest" description="Disordered" evidence="1">
    <location>
        <begin position="96"/>
        <end position="169"/>
    </location>
</feature>
<evidence type="ECO:0000313" key="2">
    <source>
        <dbReference type="Ensembl" id="ENSMPUP00000002950.1"/>
    </source>
</evidence>
<accession>M3XV50</accession>
<feature type="region of interest" description="Disordered" evidence="1">
    <location>
        <begin position="14"/>
        <end position="67"/>
    </location>
</feature>
<proteinExistence type="predicted"/>
<feature type="compositionally biased region" description="Pro residues" evidence="1">
    <location>
        <begin position="52"/>
        <end position="61"/>
    </location>
</feature>
<dbReference type="HOGENOM" id="CLU_1447221_0_0_1"/>
<feature type="compositionally biased region" description="Basic and acidic residues" evidence="1">
    <location>
        <begin position="113"/>
        <end position="131"/>
    </location>
</feature>